<gene>
    <name evidence="1" type="primary">6-144</name>
</gene>
<protein>
    <submittedName>
        <fullName evidence="1">Uncharacterized protein</fullName>
    </submittedName>
</protein>
<dbReference type="RefSeq" id="YP_009666051.1">
    <property type="nucleotide sequence ID" value="NC_043427.1"/>
</dbReference>
<dbReference type="KEGG" id="vg:40526280"/>
<dbReference type="GeneID" id="40526280"/>
<dbReference type="EMBL" id="HE681887">
    <property type="protein sequence ID" value="CCG27819.1"/>
    <property type="molecule type" value="Genomic_DNA"/>
</dbReference>
<reference evidence="1 2" key="1">
    <citation type="journal article" date="2012" name="Proc. Natl. Acad. Sci. U.S.A.">
        <title>Archaeal virus with exceptional virion architecture and the largest single-stranded DNA genome.</title>
        <authorList>
            <person name="Mochizuki T."/>
            <person name="Krupovic M."/>
            <person name="Pehau-Arnaudet G."/>
            <person name="Sako Y."/>
            <person name="Forterre P."/>
            <person name="Prangishvili D."/>
        </authorList>
    </citation>
    <scope>NUCLEOTIDE SEQUENCE [LARGE SCALE GENOMIC DNA]</scope>
</reference>
<evidence type="ECO:0000313" key="2">
    <source>
        <dbReference type="Proteomes" id="UP000003929"/>
    </source>
</evidence>
<accession>J7QC57</accession>
<organism evidence="1 2">
    <name type="scientific">Alphaspiravirus yamagawaense</name>
    <dbReference type="NCBI Taxonomy" id="1157339"/>
    <lineage>
        <taxon>Viruses</taxon>
        <taxon>Viruses incertae sedis</taxon>
        <taxon>Spiraviridae</taxon>
        <taxon>Alphaspiravirus</taxon>
    </lineage>
</organism>
<sequence>MEHDVTIGESEVPVWESTLKGLAIPKVFNEQRTGNINFTGSGTQDIETFAPANGFAYVEGVYLNLQNPGTDAVTVDVVAVYDDATETVLASVNLSAGGAFEDWLRWAYDAKTNGKTVKQLKIRATAASSNSALNYTVRVTGTAL</sequence>
<proteinExistence type="predicted"/>
<name>J7QC57_9VIRU</name>
<dbReference type="Proteomes" id="UP000003929">
    <property type="component" value="Segment"/>
</dbReference>
<keyword evidence="2" id="KW-1185">Reference proteome</keyword>
<evidence type="ECO:0000313" key="1">
    <source>
        <dbReference type="EMBL" id="CCG27819.1"/>
    </source>
</evidence>